<evidence type="ECO:0000313" key="3">
    <source>
        <dbReference type="EMBL" id="SQA75842.1"/>
    </source>
</evidence>
<reference evidence="2" key="1">
    <citation type="journal article" date="2017" name="Genome Announc.">
        <title>Twelve Complete Reference Genomes of Clinical Isolates in the Capnocytophaga Genus.</title>
        <authorList>
            <person name="Villarma A."/>
            <person name="Gulvik C.A."/>
            <person name="Rowe L.A."/>
            <person name="Sheth M."/>
            <person name="Juieng P."/>
            <person name="Nicholson A.C."/>
            <person name="Loparev V.N."/>
            <person name="McQuiston J.R."/>
        </authorList>
    </citation>
    <scope>NUCLEOTIDE SEQUENCE</scope>
    <source>
        <strain evidence="2">KC1668</strain>
    </source>
</reference>
<dbReference type="Proteomes" id="UP000217301">
    <property type="component" value="Chromosome"/>
</dbReference>
<dbReference type="Proteomes" id="UP000249902">
    <property type="component" value="Unassembled WGS sequence"/>
</dbReference>
<organism evidence="3 5">
    <name type="scientific">Capnocytophaga sputigena</name>
    <dbReference type="NCBI Taxonomy" id="1019"/>
    <lineage>
        <taxon>Bacteria</taxon>
        <taxon>Pseudomonadati</taxon>
        <taxon>Bacteroidota</taxon>
        <taxon>Flavobacteriia</taxon>
        <taxon>Flavobacteriales</taxon>
        <taxon>Flavobacteriaceae</taxon>
        <taxon>Capnocytophaga</taxon>
    </lineage>
</organism>
<dbReference type="KEGG" id="cspu:CGC55_07700"/>
<sequence length="80" mass="9433">MSCEEIFPFLKIVSIGSFIYYYLIFNLLIVNKSIGAKSKLLLKSLFFYIKKSIIHLFIVSLSKVSELWYSFFKYKTTNTL</sequence>
<reference evidence="4" key="2">
    <citation type="submission" date="2017-06" db="EMBL/GenBank/DDBJ databases">
        <title>Capnocytophaga spp. assemblies.</title>
        <authorList>
            <person name="Gulvik C.A."/>
        </authorList>
    </citation>
    <scope>NUCLEOTIDE SEQUENCE [LARGE SCALE GENOMIC DNA]</scope>
    <source>
        <strain evidence="4">KC1668</strain>
    </source>
</reference>
<feature type="transmembrane region" description="Helical" evidence="1">
    <location>
        <begin position="52"/>
        <end position="71"/>
    </location>
</feature>
<keyword evidence="1" id="KW-0472">Membrane</keyword>
<reference evidence="3 5" key="3">
    <citation type="submission" date="2018-06" db="EMBL/GenBank/DDBJ databases">
        <authorList>
            <consortium name="Pathogen Informatics"/>
            <person name="Doyle S."/>
        </authorList>
    </citation>
    <scope>NUCLEOTIDE SEQUENCE [LARGE SCALE GENOMIC DNA]</scope>
    <source>
        <strain evidence="3 5">NCTC11653</strain>
    </source>
</reference>
<dbReference type="AlphaFoldDB" id="A0AAX2ICN9"/>
<gene>
    <name evidence="2" type="ORF">CGC55_07700</name>
    <name evidence="3" type="ORF">NCTC11653_01755</name>
</gene>
<evidence type="ECO:0000313" key="2">
    <source>
        <dbReference type="EMBL" id="ATA84392.1"/>
    </source>
</evidence>
<dbReference type="EMBL" id="CP022385">
    <property type="protein sequence ID" value="ATA84392.1"/>
    <property type="molecule type" value="Genomic_DNA"/>
</dbReference>
<keyword evidence="4" id="KW-1185">Reference proteome</keyword>
<feature type="transmembrane region" description="Helical" evidence="1">
    <location>
        <begin position="6"/>
        <end position="31"/>
    </location>
</feature>
<proteinExistence type="predicted"/>
<keyword evidence="1" id="KW-0812">Transmembrane</keyword>
<keyword evidence="1" id="KW-1133">Transmembrane helix</keyword>
<accession>A0AAX2ICN9</accession>
<dbReference type="EMBL" id="UAVP01000008">
    <property type="protein sequence ID" value="SQA75842.1"/>
    <property type="molecule type" value="Genomic_DNA"/>
</dbReference>
<evidence type="ECO:0000313" key="5">
    <source>
        <dbReference type="Proteomes" id="UP000249902"/>
    </source>
</evidence>
<name>A0AAX2ICN9_CAPSP</name>
<evidence type="ECO:0000313" key="4">
    <source>
        <dbReference type="Proteomes" id="UP000217301"/>
    </source>
</evidence>
<protein>
    <submittedName>
        <fullName evidence="3">Uncharacterized protein</fullName>
    </submittedName>
</protein>
<evidence type="ECO:0000256" key="1">
    <source>
        <dbReference type="SAM" id="Phobius"/>
    </source>
</evidence>